<keyword evidence="2" id="KW-0547">Nucleotide-binding</keyword>
<dbReference type="KEGG" id="dsc:ABOD76_14140"/>
<evidence type="ECO:0000256" key="4">
    <source>
        <dbReference type="SAM" id="MobiDB-lite"/>
    </source>
</evidence>
<keyword evidence="1" id="KW-0677">Repeat</keyword>
<dbReference type="InterPro" id="IPR027417">
    <property type="entry name" value="P-loop_NTPase"/>
</dbReference>
<dbReference type="Pfam" id="PF00005">
    <property type="entry name" value="ABC_tran"/>
    <property type="match status" value="2"/>
</dbReference>
<protein>
    <submittedName>
        <fullName evidence="6">ABC-F family ATP-binding cassette domain-containing protein</fullName>
    </submittedName>
</protein>
<dbReference type="InterPro" id="IPR003439">
    <property type="entry name" value="ABC_transporter-like_ATP-bd"/>
</dbReference>
<accession>A0AAU7U7X5</accession>
<evidence type="ECO:0000256" key="1">
    <source>
        <dbReference type="ARBA" id="ARBA00022737"/>
    </source>
</evidence>
<dbReference type="EMBL" id="CP158299">
    <property type="protein sequence ID" value="XBV84577.1"/>
    <property type="molecule type" value="Genomic_DNA"/>
</dbReference>
<dbReference type="PROSITE" id="PS50893">
    <property type="entry name" value="ABC_TRANSPORTER_2"/>
    <property type="match status" value="2"/>
</dbReference>
<dbReference type="InterPro" id="IPR050611">
    <property type="entry name" value="ABCF"/>
</dbReference>
<dbReference type="PANTHER" id="PTHR19211:SF14">
    <property type="entry name" value="ATP-BINDING CASSETTE SUB-FAMILY F MEMBER 1"/>
    <property type="match status" value="1"/>
</dbReference>
<dbReference type="PANTHER" id="PTHR19211">
    <property type="entry name" value="ATP-BINDING TRANSPORT PROTEIN-RELATED"/>
    <property type="match status" value="1"/>
</dbReference>
<dbReference type="SMART" id="SM00382">
    <property type="entry name" value="AAA"/>
    <property type="match status" value="2"/>
</dbReference>
<evidence type="ECO:0000256" key="3">
    <source>
        <dbReference type="ARBA" id="ARBA00022840"/>
    </source>
</evidence>
<feature type="region of interest" description="Disordered" evidence="4">
    <location>
        <begin position="518"/>
        <end position="539"/>
    </location>
</feature>
<proteinExistence type="predicted"/>
<dbReference type="InterPro" id="IPR017871">
    <property type="entry name" value="ABC_transporter-like_CS"/>
</dbReference>
<feature type="domain" description="ABC transporter" evidence="5">
    <location>
        <begin position="316"/>
        <end position="529"/>
    </location>
</feature>
<keyword evidence="3 6" id="KW-0067">ATP-binding</keyword>
<dbReference type="SUPFAM" id="SSF52540">
    <property type="entry name" value="P-loop containing nucleoside triphosphate hydrolases"/>
    <property type="match status" value="2"/>
</dbReference>
<feature type="domain" description="ABC transporter" evidence="5">
    <location>
        <begin position="5"/>
        <end position="252"/>
    </location>
</feature>
<dbReference type="InterPro" id="IPR003593">
    <property type="entry name" value="AAA+_ATPase"/>
</dbReference>
<evidence type="ECO:0000256" key="2">
    <source>
        <dbReference type="ARBA" id="ARBA00022741"/>
    </source>
</evidence>
<gene>
    <name evidence="6" type="ORF">ABOD76_14140</name>
</gene>
<dbReference type="RefSeq" id="WP_350242614.1">
    <property type="nucleotide sequence ID" value="NZ_CP158299.1"/>
</dbReference>
<evidence type="ECO:0000313" key="6">
    <source>
        <dbReference type="EMBL" id="XBV84577.1"/>
    </source>
</evidence>
<dbReference type="CDD" id="cd03221">
    <property type="entry name" value="ABCF_EF-3"/>
    <property type="match status" value="2"/>
</dbReference>
<sequence length="690" mass="77079">MPTLLQAEELTLRYAERTVLDRVSLTVSTGDRLALLGRNGAGKTTLLRLLAGQRPPDEGQVWRETGLRFTMLEQQPVYPPGVTVQQLIEQANPYRAAQQQLDQLAGQLHDPEVMERWTTLQGQFEAGGGYGWPTRAARMLGVLDLTRFQDREAATLSGGEQTRLGLALALAGEPDLLLLDEPTNHLDIRMREWLETQLLAFSGGLVLTSHDREFLDRVATRSLWIEQGEAAPYPGGYSRARDIRTLERRTAGRLHRLSVREEQRLSGSAEQLDRWGRRSRAVKSRLARTVVAEAPQAERAIRMRLMAGQARARLVLWAEHVSKSYGPRPVLTGAALKVRQGDRVALMGANGTGKTTLLRLLAGQEFPDHTTPPATLQVAAGVQVVTLDQTWHGLDPDRGLKAQFEARFGARATTLLGRAGFREDDWAKTVLELSGGERARAGLALVSALRADLLLLDEPTNHLDIEALEALEAAVQAYGGAVIIVTHDRRFAREVATRLWLIEDTVLREVGGWDDRTALDPARTLEGDPPPPPPPPTARELLREQETRLQELNRELDRLDLTGREEARLRSERHRRQQEVYLLLEEVYGAAQYDHEVRSGPLRVRAQRFEAGGGMFWAARDLSCPHLAWDGHTLRWSDPPPGWYGAALLGAALQLLFTRWNVGQVRLGEGGPQLSRRRYFERLGYVRQGT</sequence>
<dbReference type="Gene3D" id="3.40.50.300">
    <property type="entry name" value="P-loop containing nucleotide triphosphate hydrolases"/>
    <property type="match status" value="2"/>
</dbReference>
<evidence type="ECO:0000259" key="5">
    <source>
        <dbReference type="PROSITE" id="PS50893"/>
    </source>
</evidence>
<dbReference type="AlphaFoldDB" id="A0AAU7U7X5"/>
<feature type="compositionally biased region" description="Pro residues" evidence="4">
    <location>
        <begin position="528"/>
        <end position="537"/>
    </location>
</feature>
<dbReference type="FunFam" id="3.40.50.300:FF:000011">
    <property type="entry name" value="Putative ABC transporter ATP-binding component"/>
    <property type="match status" value="1"/>
</dbReference>
<reference evidence="6" key="1">
    <citation type="submission" date="2024-06" db="EMBL/GenBank/DDBJ databases">
        <title>Draft Genome Sequence of Deinococcus sonorensis Type Strain KR-87, a Biofilm Producing Representative of the Genus Deinococcus.</title>
        <authorList>
            <person name="Boren L.S."/>
            <person name="Grosso R.A."/>
            <person name="Hugenberg-Cox A.N."/>
            <person name="Hill J.T.E."/>
            <person name="Albert C.M."/>
            <person name="Tuohy J.M."/>
        </authorList>
    </citation>
    <scope>NUCLEOTIDE SEQUENCE</scope>
    <source>
        <strain evidence="6">KR-87</strain>
    </source>
</reference>
<organism evidence="6">
    <name type="scientific">Deinococcus sonorensis KR-87</name>
    <dbReference type="NCBI Taxonomy" id="694439"/>
    <lineage>
        <taxon>Bacteria</taxon>
        <taxon>Thermotogati</taxon>
        <taxon>Deinococcota</taxon>
        <taxon>Deinococci</taxon>
        <taxon>Deinococcales</taxon>
        <taxon>Deinococcaceae</taxon>
        <taxon>Deinococcus</taxon>
    </lineage>
</organism>
<dbReference type="GO" id="GO:0016887">
    <property type="term" value="F:ATP hydrolysis activity"/>
    <property type="evidence" value="ECO:0007669"/>
    <property type="project" value="InterPro"/>
</dbReference>
<name>A0AAU7U7X5_9DEIO</name>
<dbReference type="GO" id="GO:0005524">
    <property type="term" value="F:ATP binding"/>
    <property type="evidence" value="ECO:0007669"/>
    <property type="project" value="UniProtKB-KW"/>
</dbReference>
<dbReference type="PROSITE" id="PS00211">
    <property type="entry name" value="ABC_TRANSPORTER_1"/>
    <property type="match status" value="2"/>
</dbReference>